<dbReference type="Proteomes" id="UP000219050">
    <property type="component" value="Chromosome"/>
</dbReference>
<dbReference type="RefSeq" id="WP_088663464.1">
    <property type="nucleotide sequence ID" value="NZ_CP021404.1"/>
</dbReference>
<protein>
    <submittedName>
        <fullName evidence="6">Transporter (Formate/nitrite transporter family protein)</fullName>
    </submittedName>
</protein>
<feature type="transmembrane region" description="Helical" evidence="5">
    <location>
        <begin position="77"/>
        <end position="95"/>
    </location>
</feature>
<reference evidence="6 7" key="1">
    <citation type="submission" date="2017-05" db="EMBL/GenBank/DDBJ databases">
        <title>Comparative genomic and metabolic analysis of manganese-oxidizing mechanisms in Celeribater manganoxidans DY25T: its adaption to the environment of polymetallic nodule.</title>
        <authorList>
            <person name="Wang X."/>
        </authorList>
    </citation>
    <scope>NUCLEOTIDE SEQUENCE [LARGE SCALE GENOMIC DNA]</scope>
    <source>
        <strain evidence="6 7">DY25</strain>
    </source>
</reference>
<dbReference type="Pfam" id="PF01226">
    <property type="entry name" value="Form_Nir_trans"/>
    <property type="match status" value="1"/>
</dbReference>
<feature type="transmembrane region" description="Helical" evidence="5">
    <location>
        <begin position="176"/>
        <end position="194"/>
    </location>
</feature>
<feature type="transmembrane region" description="Helical" evidence="5">
    <location>
        <begin position="241"/>
        <end position="265"/>
    </location>
</feature>
<dbReference type="InterPro" id="IPR000292">
    <property type="entry name" value="For/NO2_transpt"/>
</dbReference>
<dbReference type="AlphaFoldDB" id="A0A291M2U8"/>
<evidence type="ECO:0000256" key="4">
    <source>
        <dbReference type="ARBA" id="ARBA00023136"/>
    </source>
</evidence>
<accession>A0A291M2U8</accession>
<feature type="transmembrane region" description="Helical" evidence="5">
    <location>
        <begin position="201"/>
        <end position="221"/>
    </location>
</feature>
<evidence type="ECO:0000256" key="3">
    <source>
        <dbReference type="ARBA" id="ARBA00022989"/>
    </source>
</evidence>
<keyword evidence="4 5" id="KW-0472">Membrane</keyword>
<evidence type="ECO:0000256" key="2">
    <source>
        <dbReference type="ARBA" id="ARBA00022692"/>
    </source>
</evidence>
<keyword evidence="7" id="KW-1185">Reference proteome</keyword>
<name>A0A291M2U8_9RHOB</name>
<dbReference type="GO" id="GO:0015499">
    <property type="term" value="F:formate transmembrane transporter activity"/>
    <property type="evidence" value="ECO:0007669"/>
    <property type="project" value="TreeGrafter"/>
</dbReference>
<sequence length="292" mass="31879">MPRDEPLGEAAEEESVEEAAKLSARLIYEVIRRDGIDELRRPVRSLIWSGLAAGVMISFSVLGEAIFRTYLPKDADWTYLVENLGYSIGFVLVIMGRMQLFTENTISTVLPAMADPRPTVFKRIGRLWVVVLSANLVGAFLAALYIAYGAGVPDALLPAVRELSEHATGMGAWQSFLRAVPAGLLIAALVWSLPQAESQQFILIMMMTWLIAAGDFTHVVAGSVEMAFLMVNGELGLLPAVFGFFLPVLAGNVVGGTAIFALLAWGQVKGELIRELEHKKPKRVGTSFFEPR</sequence>
<organism evidence="6 7">
    <name type="scientific">Pacificitalea manganoxidans</name>
    <dbReference type="NCBI Taxonomy" id="1411902"/>
    <lineage>
        <taxon>Bacteria</taxon>
        <taxon>Pseudomonadati</taxon>
        <taxon>Pseudomonadota</taxon>
        <taxon>Alphaproteobacteria</taxon>
        <taxon>Rhodobacterales</taxon>
        <taxon>Paracoccaceae</taxon>
        <taxon>Pacificitalea</taxon>
    </lineage>
</organism>
<keyword evidence="2 5" id="KW-0812">Transmembrane</keyword>
<feature type="transmembrane region" description="Helical" evidence="5">
    <location>
        <begin position="127"/>
        <end position="148"/>
    </location>
</feature>
<dbReference type="OrthoDB" id="261587at2"/>
<dbReference type="PANTHER" id="PTHR30520">
    <property type="entry name" value="FORMATE TRANSPORTER-RELATED"/>
    <property type="match status" value="1"/>
</dbReference>
<dbReference type="EMBL" id="CP021404">
    <property type="protein sequence ID" value="ATI43301.1"/>
    <property type="molecule type" value="Genomic_DNA"/>
</dbReference>
<feature type="transmembrane region" description="Helical" evidence="5">
    <location>
        <begin position="46"/>
        <end position="71"/>
    </location>
</feature>
<dbReference type="InterPro" id="IPR023271">
    <property type="entry name" value="Aquaporin-like"/>
</dbReference>
<evidence type="ECO:0000313" key="7">
    <source>
        <dbReference type="Proteomes" id="UP000219050"/>
    </source>
</evidence>
<proteinExistence type="predicted"/>
<keyword evidence="3 5" id="KW-1133">Transmembrane helix</keyword>
<evidence type="ECO:0000313" key="6">
    <source>
        <dbReference type="EMBL" id="ATI43301.1"/>
    </source>
</evidence>
<dbReference type="Gene3D" id="1.20.1080.10">
    <property type="entry name" value="Glycerol uptake facilitator protein"/>
    <property type="match status" value="1"/>
</dbReference>
<evidence type="ECO:0000256" key="1">
    <source>
        <dbReference type="ARBA" id="ARBA00004141"/>
    </source>
</evidence>
<dbReference type="GO" id="GO:0005886">
    <property type="term" value="C:plasma membrane"/>
    <property type="evidence" value="ECO:0007669"/>
    <property type="project" value="TreeGrafter"/>
</dbReference>
<dbReference type="KEGG" id="cmag:CBW24_04300"/>
<gene>
    <name evidence="6" type="ORF">CBW24_04300</name>
</gene>
<comment type="subcellular location">
    <subcellularLocation>
        <location evidence="1">Membrane</location>
        <topology evidence="1">Multi-pass membrane protein</topology>
    </subcellularLocation>
</comment>
<dbReference type="PANTHER" id="PTHR30520:SF2">
    <property type="entry name" value="INNER MEMBRANE PROTEIN YFDC"/>
    <property type="match status" value="1"/>
</dbReference>
<evidence type="ECO:0000256" key="5">
    <source>
        <dbReference type="SAM" id="Phobius"/>
    </source>
</evidence>